<organism evidence="2 3">
    <name type="scientific">Vibrio astriarenae</name>
    <dbReference type="NCBI Taxonomy" id="1481923"/>
    <lineage>
        <taxon>Bacteria</taxon>
        <taxon>Pseudomonadati</taxon>
        <taxon>Pseudomonadota</taxon>
        <taxon>Gammaproteobacteria</taxon>
        <taxon>Vibrionales</taxon>
        <taxon>Vibrionaceae</taxon>
        <taxon>Vibrio</taxon>
    </lineage>
</organism>
<keyword evidence="3" id="KW-1185">Reference proteome</keyword>
<keyword evidence="1" id="KW-1133">Transmembrane helix</keyword>
<evidence type="ECO:0000313" key="2">
    <source>
        <dbReference type="EMBL" id="QIA63477.1"/>
    </source>
</evidence>
<evidence type="ECO:0000313" key="3">
    <source>
        <dbReference type="Proteomes" id="UP000464262"/>
    </source>
</evidence>
<dbReference type="RefSeq" id="WP_164648370.1">
    <property type="nucleotide sequence ID" value="NZ_CP047475.1"/>
</dbReference>
<sequence length="118" mass="13477">MLLNRHYLTPFNTFAILSNVVVTIALIMQENIQLSQAALAVVGYWIVLFAAYKFAHHRQAFIHSNDVILAKKVKYFTYQCPNCNDKVLIPTERTLVNKPIGNQCQLCLSHNRIICVSK</sequence>
<proteinExistence type="predicted"/>
<name>A0A7Z2T388_9VIBR</name>
<keyword evidence="1" id="KW-0472">Membrane</keyword>
<keyword evidence="1" id="KW-0812">Transmembrane</keyword>
<dbReference type="Proteomes" id="UP000464262">
    <property type="component" value="Chromosome 1"/>
</dbReference>
<feature type="transmembrane region" description="Helical" evidence="1">
    <location>
        <begin position="34"/>
        <end position="55"/>
    </location>
</feature>
<gene>
    <name evidence="2" type="ORF">GT360_08080</name>
</gene>
<feature type="transmembrane region" description="Helical" evidence="1">
    <location>
        <begin position="7"/>
        <end position="28"/>
    </location>
</feature>
<protein>
    <submittedName>
        <fullName evidence="2">Uncharacterized protein</fullName>
    </submittedName>
</protein>
<reference evidence="2 3" key="1">
    <citation type="submission" date="2020-01" db="EMBL/GenBank/DDBJ databases">
        <title>Whole genome and functional gene identification of agarase of Vibrio HN897.</title>
        <authorList>
            <person name="Liu Y."/>
            <person name="Zhao Z."/>
        </authorList>
    </citation>
    <scope>NUCLEOTIDE SEQUENCE [LARGE SCALE GENOMIC DNA]</scope>
    <source>
        <strain evidence="2 3">HN897</strain>
    </source>
</reference>
<dbReference type="AlphaFoldDB" id="A0A7Z2T388"/>
<dbReference type="EMBL" id="CP047475">
    <property type="protein sequence ID" value="QIA63477.1"/>
    <property type="molecule type" value="Genomic_DNA"/>
</dbReference>
<dbReference type="KEGG" id="vas:GT360_08080"/>
<accession>A0A7Z2T388</accession>
<evidence type="ECO:0000256" key="1">
    <source>
        <dbReference type="SAM" id="Phobius"/>
    </source>
</evidence>